<proteinExistence type="predicted"/>
<dbReference type="Gene3D" id="3.30.200.20">
    <property type="entry name" value="Phosphorylase Kinase, domain 1"/>
    <property type="match status" value="1"/>
</dbReference>
<dbReference type="PANTHER" id="PTHR45631:SF214">
    <property type="entry name" value="PROTEIN KINASE DOMAIN-CONTAINING PROTEIN"/>
    <property type="match status" value="1"/>
</dbReference>
<sequence length="929" mass="104130">MAISYYSAHAKLAWIFALLLILVTTTIQVHCQSPPGFISVDSGFTNTSAYNDSITGIQFDPDSGFVEGGLNNKISAEFMVGSDEQQKTLRSFPDGSRNCYTLPSTAGTKYLLRATFTYGNYDGLNKSRDGSLFLFGLHIGVNIWEAVNMTNWDPSLTIWKEVITVAPANSVSVCLINFSSGTPFVSALELRPLDDLMYPFVNSSVSISYFKRIRFGETTEFITRYKLDPYDRFWEAWLLTTYPWISLNTSDRVRRLPGDNTFQVPEGILQQASTLDTNFSFLEINVTVGPNLDAKNLELLPIFHFAEINSSNPSRRFDIYSDNELLFPDFSPSRFQVDSMHQNGRFLHNPAAIFRLNRTRRSRLPPLINAFEVYSLVRMDNLTTDSNDVNYMKEVKKHYNLARINWNGDPCSPREYSWEGLTCDYSKSNQNPRIVAVNLSTSGLKGGLVISFMNMVSLENLDLSHNNLTGAIPDYQIKSLKVLDLSYNQLDGPIPDSILQRSHAGLLDLRLEGNPICSKVKDTYCSNKKKKTSTVLIAVIVPVVLVSLLVVMGILWKLYWKGKSGDDEDYAMYEEETPLHIDIRRFTYAELKLITNNFQSIIGKGGFGIVYHGTLENGDEVAVKVLMETSIAESTDFLPEVQTLSKVHHKNLVTLQGYCQNKKCLALVYDFMPRGNLQQLLKGGDDYSLTWEQRLYIALDAAQGLEYLHESCTPSIVHRDVKTPNILLDKNLVGVISDFGLSRAFNDAHTHISTVAAGTLGYLDPEYHATFQLTVKTDVYSFGIVLLEIITGQSPVFMDPQTVHLPNWVRQKIAKGSIHDVVDRRLLDQYDVSSLQGAVDLALNCVENAAIDRPTMTEVVSRLKTWLPAVSTDKQSTSGTPRRKYSMNTEMPKQFQSMISGVSNAESSFQSSGYTDGNGMSQATIFSGR</sequence>
<keyword evidence="9" id="KW-0677">Repeat</keyword>
<dbReference type="EC" id="2.7.11.1" evidence="2"/>
<dbReference type="PANTHER" id="PTHR45631">
    <property type="entry name" value="OS07G0107800 PROTEIN-RELATED"/>
    <property type="match status" value="1"/>
</dbReference>
<evidence type="ECO:0000256" key="3">
    <source>
        <dbReference type="ARBA" id="ARBA00022527"/>
    </source>
</evidence>
<dbReference type="Pfam" id="PF12799">
    <property type="entry name" value="LRR_4"/>
    <property type="match status" value="1"/>
</dbReference>
<evidence type="ECO:0000313" key="23">
    <source>
        <dbReference type="Proteomes" id="UP000324705"/>
    </source>
</evidence>
<dbReference type="Proteomes" id="UP000324705">
    <property type="component" value="Chromosome 3B"/>
</dbReference>
<dbReference type="Gramene" id="TRITD3Bv1G187500.7">
    <property type="protein sequence ID" value="TRITD3Bv1G187500.7"/>
    <property type="gene ID" value="TRITD3Bv1G187500"/>
</dbReference>
<evidence type="ECO:0000256" key="15">
    <source>
        <dbReference type="ARBA" id="ARBA00023170"/>
    </source>
</evidence>
<keyword evidence="5" id="KW-0433">Leucine-rich repeat</keyword>
<dbReference type="InterPro" id="IPR024788">
    <property type="entry name" value="Malectin-like_Carb-bd_dom"/>
</dbReference>
<evidence type="ECO:0000256" key="4">
    <source>
        <dbReference type="ARBA" id="ARBA00022553"/>
    </source>
</evidence>
<evidence type="ECO:0000256" key="6">
    <source>
        <dbReference type="ARBA" id="ARBA00022679"/>
    </source>
</evidence>
<dbReference type="InterPro" id="IPR011009">
    <property type="entry name" value="Kinase-like_dom_sf"/>
</dbReference>
<dbReference type="GO" id="GO:0004674">
    <property type="term" value="F:protein serine/threonine kinase activity"/>
    <property type="evidence" value="ECO:0007669"/>
    <property type="project" value="UniProtKB-KW"/>
</dbReference>
<dbReference type="PROSITE" id="PS51450">
    <property type="entry name" value="LRR"/>
    <property type="match status" value="1"/>
</dbReference>
<evidence type="ECO:0000256" key="20">
    <source>
        <dbReference type="SAM" id="SignalP"/>
    </source>
</evidence>
<evidence type="ECO:0000256" key="11">
    <source>
        <dbReference type="ARBA" id="ARBA00022777"/>
    </source>
</evidence>
<evidence type="ECO:0000256" key="17">
    <source>
        <dbReference type="ARBA" id="ARBA00048679"/>
    </source>
</evidence>
<evidence type="ECO:0000256" key="14">
    <source>
        <dbReference type="ARBA" id="ARBA00023136"/>
    </source>
</evidence>
<feature type="signal peptide" evidence="20">
    <location>
        <begin position="1"/>
        <end position="31"/>
    </location>
</feature>
<dbReference type="PROSITE" id="PS00107">
    <property type="entry name" value="PROTEIN_KINASE_ATP"/>
    <property type="match status" value="1"/>
</dbReference>
<dbReference type="InterPro" id="IPR008271">
    <property type="entry name" value="Ser/Thr_kinase_AS"/>
</dbReference>
<keyword evidence="12 18" id="KW-0067">ATP-binding</keyword>
<dbReference type="AlphaFoldDB" id="A0A9R1QQR2"/>
<evidence type="ECO:0000256" key="8">
    <source>
        <dbReference type="ARBA" id="ARBA00022729"/>
    </source>
</evidence>
<evidence type="ECO:0000256" key="16">
    <source>
        <dbReference type="ARBA" id="ARBA00047899"/>
    </source>
</evidence>
<comment type="catalytic activity">
    <reaction evidence="16">
        <text>L-threonyl-[protein] + ATP = O-phospho-L-threonyl-[protein] + ADP + H(+)</text>
        <dbReference type="Rhea" id="RHEA:46608"/>
        <dbReference type="Rhea" id="RHEA-COMP:11060"/>
        <dbReference type="Rhea" id="RHEA-COMP:11605"/>
        <dbReference type="ChEBI" id="CHEBI:15378"/>
        <dbReference type="ChEBI" id="CHEBI:30013"/>
        <dbReference type="ChEBI" id="CHEBI:30616"/>
        <dbReference type="ChEBI" id="CHEBI:61977"/>
        <dbReference type="ChEBI" id="CHEBI:456216"/>
        <dbReference type="EC" id="2.7.11.1"/>
    </reaction>
</comment>
<gene>
    <name evidence="22" type="ORF">TRITD_3Bv1G187500</name>
</gene>
<keyword evidence="4" id="KW-0597">Phosphoprotein</keyword>
<dbReference type="SUPFAM" id="SSF56112">
    <property type="entry name" value="Protein kinase-like (PK-like)"/>
    <property type="match status" value="1"/>
</dbReference>
<keyword evidence="14 19" id="KW-0472">Membrane</keyword>
<dbReference type="EMBL" id="LT934116">
    <property type="protein sequence ID" value="VAH80908.1"/>
    <property type="molecule type" value="Genomic_DNA"/>
</dbReference>
<evidence type="ECO:0000256" key="19">
    <source>
        <dbReference type="SAM" id="Phobius"/>
    </source>
</evidence>
<evidence type="ECO:0000256" key="9">
    <source>
        <dbReference type="ARBA" id="ARBA00022737"/>
    </source>
</evidence>
<keyword evidence="23" id="KW-1185">Reference proteome</keyword>
<evidence type="ECO:0000256" key="5">
    <source>
        <dbReference type="ARBA" id="ARBA00022614"/>
    </source>
</evidence>
<evidence type="ECO:0000256" key="18">
    <source>
        <dbReference type="PROSITE-ProRule" id="PRU10141"/>
    </source>
</evidence>
<keyword evidence="13 19" id="KW-1133">Transmembrane helix</keyword>
<feature type="domain" description="Protein kinase" evidence="21">
    <location>
        <begin position="596"/>
        <end position="867"/>
    </location>
</feature>
<comment type="catalytic activity">
    <reaction evidence="17">
        <text>L-seryl-[protein] + ATP = O-phospho-L-seryl-[protein] + ADP + H(+)</text>
        <dbReference type="Rhea" id="RHEA:17989"/>
        <dbReference type="Rhea" id="RHEA-COMP:9863"/>
        <dbReference type="Rhea" id="RHEA-COMP:11604"/>
        <dbReference type="ChEBI" id="CHEBI:15378"/>
        <dbReference type="ChEBI" id="CHEBI:29999"/>
        <dbReference type="ChEBI" id="CHEBI:30616"/>
        <dbReference type="ChEBI" id="CHEBI:83421"/>
        <dbReference type="ChEBI" id="CHEBI:456216"/>
        <dbReference type="EC" id="2.7.11.1"/>
    </reaction>
</comment>
<protein>
    <recommendedName>
        <fullName evidence="2">non-specific serine/threonine protein kinase</fullName>
        <ecNumber evidence="2">2.7.11.1</ecNumber>
    </recommendedName>
</protein>
<dbReference type="SUPFAM" id="SSF52058">
    <property type="entry name" value="L domain-like"/>
    <property type="match status" value="1"/>
</dbReference>
<dbReference type="InterPro" id="IPR001611">
    <property type="entry name" value="Leu-rich_rpt"/>
</dbReference>
<dbReference type="InterPro" id="IPR025875">
    <property type="entry name" value="Leu-rich_rpt_4"/>
</dbReference>
<dbReference type="GO" id="GO:0005524">
    <property type="term" value="F:ATP binding"/>
    <property type="evidence" value="ECO:0007669"/>
    <property type="project" value="UniProtKB-UniRule"/>
</dbReference>
<keyword evidence="3" id="KW-0723">Serine/threonine-protein kinase</keyword>
<dbReference type="PROSITE" id="PS50011">
    <property type="entry name" value="PROTEIN_KINASE_DOM"/>
    <property type="match status" value="1"/>
</dbReference>
<organism evidence="22 23">
    <name type="scientific">Triticum turgidum subsp. durum</name>
    <name type="common">Durum wheat</name>
    <name type="synonym">Triticum durum</name>
    <dbReference type="NCBI Taxonomy" id="4567"/>
    <lineage>
        <taxon>Eukaryota</taxon>
        <taxon>Viridiplantae</taxon>
        <taxon>Streptophyta</taxon>
        <taxon>Embryophyta</taxon>
        <taxon>Tracheophyta</taxon>
        <taxon>Spermatophyta</taxon>
        <taxon>Magnoliopsida</taxon>
        <taxon>Liliopsida</taxon>
        <taxon>Poales</taxon>
        <taxon>Poaceae</taxon>
        <taxon>BOP clade</taxon>
        <taxon>Pooideae</taxon>
        <taxon>Triticodae</taxon>
        <taxon>Triticeae</taxon>
        <taxon>Triticinae</taxon>
        <taxon>Triticum</taxon>
    </lineage>
</organism>
<feature type="chain" id="PRO_5040516226" description="non-specific serine/threonine protein kinase" evidence="20">
    <location>
        <begin position="32"/>
        <end position="929"/>
    </location>
</feature>
<evidence type="ECO:0000313" key="22">
    <source>
        <dbReference type="EMBL" id="VAH80908.1"/>
    </source>
</evidence>
<dbReference type="FunFam" id="1.10.510.10:FF:000146">
    <property type="entry name" value="LRR receptor-like serine/threonine-protein kinase IOS1"/>
    <property type="match status" value="1"/>
</dbReference>
<dbReference type="SMART" id="SM00220">
    <property type="entry name" value="S_TKc"/>
    <property type="match status" value="1"/>
</dbReference>
<comment type="subcellular location">
    <subcellularLocation>
        <location evidence="1">Cell membrane</location>
        <topology evidence="1">Single-pass membrane protein</topology>
    </subcellularLocation>
</comment>
<dbReference type="InterPro" id="IPR032675">
    <property type="entry name" value="LRR_dom_sf"/>
</dbReference>
<evidence type="ECO:0000256" key="10">
    <source>
        <dbReference type="ARBA" id="ARBA00022741"/>
    </source>
</evidence>
<feature type="transmembrane region" description="Helical" evidence="19">
    <location>
        <begin position="535"/>
        <end position="556"/>
    </location>
</feature>
<evidence type="ECO:0000259" key="21">
    <source>
        <dbReference type="PROSITE" id="PS50011"/>
    </source>
</evidence>
<dbReference type="FunFam" id="3.30.200.20:FF:000178">
    <property type="entry name" value="serine/threonine-protein kinase PBS1-like"/>
    <property type="match status" value="1"/>
</dbReference>
<keyword evidence="15" id="KW-0675">Receptor</keyword>
<evidence type="ECO:0000256" key="2">
    <source>
        <dbReference type="ARBA" id="ARBA00012513"/>
    </source>
</evidence>
<dbReference type="Gene3D" id="3.80.10.10">
    <property type="entry name" value="Ribonuclease Inhibitor"/>
    <property type="match status" value="1"/>
</dbReference>
<dbReference type="InterPro" id="IPR017441">
    <property type="entry name" value="Protein_kinase_ATP_BS"/>
</dbReference>
<dbReference type="InterPro" id="IPR000719">
    <property type="entry name" value="Prot_kinase_dom"/>
</dbReference>
<dbReference type="InterPro" id="IPR001245">
    <property type="entry name" value="Ser-Thr/Tyr_kinase_cat_dom"/>
</dbReference>
<name>A0A9R1QQR2_TRITD</name>
<dbReference type="GO" id="GO:0005886">
    <property type="term" value="C:plasma membrane"/>
    <property type="evidence" value="ECO:0007669"/>
    <property type="project" value="UniProtKB-SubCell"/>
</dbReference>
<dbReference type="FunFam" id="3.80.10.10:FF:000129">
    <property type="entry name" value="Leucine-rich repeat receptor-like kinase"/>
    <property type="match status" value="1"/>
</dbReference>
<evidence type="ECO:0000256" key="12">
    <source>
        <dbReference type="ARBA" id="ARBA00022840"/>
    </source>
</evidence>
<dbReference type="Pfam" id="PF07714">
    <property type="entry name" value="PK_Tyr_Ser-Thr"/>
    <property type="match status" value="1"/>
</dbReference>
<keyword evidence="7 19" id="KW-0812">Transmembrane</keyword>
<keyword evidence="6" id="KW-0808">Transferase</keyword>
<evidence type="ECO:0000256" key="7">
    <source>
        <dbReference type="ARBA" id="ARBA00022692"/>
    </source>
</evidence>
<keyword evidence="10 18" id="KW-0547">Nucleotide-binding</keyword>
<keyword evidence="11" id="KW-0418">Kinase</keyword>
<evidence type="ECO:0000256" key="1">
    <source>
        <dbReference type="ARBA" id="ARBA00004162"/>
    </source>
</evidence>
<evidence type="ECO:0000256" key="13">
    <source>
        <dbReference type="ARBA" id="ARBA00022989"/>
    </source>
</evidence>
<reference evidence="22 23" key="1">
    <citation type="submission" date="2017-09" db="EMBL/GenBank/DDBJ databases">
        <authorList>
            <consortium name="International Durum Wheat Genome Sequencing Consortium (IDWGSC)"/>
            <person name="Milanesi L."/>
        </authorList>
    </citation>
    <scope>NUCLEOTIDE SEQUENCE [LARGE SCALE GENOMIC DNA]</scope>
    <source>
        <strain evidence="23">cv. Svevo</strain>
    </source>
</reference>
<dbReference type="Gene3D" id="1.10.510.10">
    <property type="entry name" value="Transferase(Phosphotransferase) domain 1"/>
    <property type="match status" value="1"/>
</dbReference>
<keyword evidence="8 20" id="KW-0732">Signal</keyword>
<accession>A0A9R1QQR2</accession>
<dbReference type="PRINTS" id="PR00019">
    <property type="entry name" value="LEURICHRPT"/>
</dbReference>
<feature type="binding site" evidence="18">
    <location>
        <position position="624"/>
    </location>
    <ligand>
        <name>ATP</name>
        <dbReference type="ChEBI" id="CHEBI:30616"/>
    </ligand>
</feature>
<dbReference type="PROSITE" id="PS00108">
    <property type="entry name" value="PROTEIN_KINASE_ST"/>
    <property type="match status" value="1"/>
</dbReference>
<dbReference type="Pfam" id="PF12819">
    <property type="entry name" value="Malectin_like"/>
    <property type="match status" value="1"/>
</dbReference>
<dbReference type="CDD" id="cd14066">
    <property type="entry name" value="STKc_IRAK"/>
    <property type="match status" value="1"/>
</dbReference>